<feature type="non-terminal residue" evidence="1">
    <location>
        <position position="1"/>
    </location>
</feature>
<organism evidence="1 2">
    <name type="scientific">Diploptera punctata</name>
    <name type="common">Pacific beetle cockroach</name>
    <dbReference type="NCBI Taxonomy" id="6984"/>
    <lineage>
        <taxon>Eukaryota</taxon>
        <taxon>Metazoa</taxon>
        <taxon>Ecdysozoa</taxon>
        <taxon>Arthropoda</taxon>
        <taxon>Hexapoda</taxon>
        <taxon>Insecta</taxon>
        <taxon>Pterygota</taxon>
        <taxon>Neoptera</taxon>
        <taxon>Polyneoptera</taxon>
        <taxon>Dictyoptera</taxon>
        <taxon>Blattodea</taxon>
        <taxon>Blaberoidea</taxon>
        <taxon>Blaberidae</taxon>
        <taxon>Diplopterinae</taxon>
        <taxon>Diploptera</taxon>
    </lineage>
</organism>
<dbReference type="AlphaFoldDB" id="A0AAD8ETN3"/>
<keyword evidence="2" id="KW-1185">Reference proteome</keyword>
<reference evidence="1" key="1">
    <citation type="journal article" date="2023" name="IScience">
        <title>Live-bearing cockroach genome reveals convergent evolutionary mechanisms linked to viviparity in insects and beyond.</title>
        <authorList>
            <person name="Fouks B."/>
            <person name="Harrison M.C."/>
            <person name="Mikhailova A.A."/>
            <person name="Marchal E."/>
            <person name="English S."/>
            <person name="Carruthers M."/>
            <person name="Jennings E.C."/>
            <person name="Chiamaka E.L."/>
            <person name="Frigard R.A."/>
            <person name="Pippel M."/>
            <person name="Attardo G.M."/>
            <person name="Benoit J.B."/>
            <person name="Bornberg-Bauer E."/>
            <person name="Tobe S.S."/>
        </authorList>
    </citation>
    <scope>NUCLEOTIDE SEQUENCE</scope>
    <source>
        <strain evidence="1">Stay&amp;Tobe</strain>
    </source>
</reference>
<protein>
    <submittedName>
        <fullName evidence="1">Uncharacterized protein</fullName>
    </submittedName>
</protein>
<gene>
    <name evidence="1" type="ORF">L9F63_000100</name>
</gene>
<evidence type="ECO:0000313" key="2">
    <source>
        <dbReference type="Proteomes" id="UP001233999"/>
    </source>
</evidence>
<feature type="non-terminal residue" evidence="1">
    <location>
        <position position="72"/>
    </location>
</feature>
<accession>A0AAD8ETN3</accession>
<name>A0AAD8ETN3_DIPPU</name>
<sequence length="72" mass="8190">NITDLSSGGNSKINHIHGVTVYFFMYREYVDLVPTNLVYVLNKNSEIFLDIGNRIGNNAIKGEHWFTIAVFV</sequence>
<evidence type="ECO:0000313" key="1">
    <source>
        <dbReference type="EMBL" id="KAJ9601709.1"/>
    </source>
</evidence>
<dbReference type="Proteomes" id="UP001233999">
    <property type="component" value="Unassembled WGS sequence"/>
</dbReference>
<proteinExistence type="predicted"/>
<dbReference type="EMBL" id="JASPKZ010000004">
    <property type="protein sequence ID" value="KAJ9601709.1"/>
    <property type="molecule type" value="Genomic_DNA"/>
</dbReference>
<comment type="caution">
    <text evidence="1">The sequence shown here is derived from an EMBL/GenBank/DDBJ whole genome shotgun (WGS) entry which is preliminary data.</text>
</comment>
<reference evidence="1" key="2">
    <citation type="submission" date="2023-05" db="EMBL/GenBank/DDBJ databases">
        <authorList>
            <person name="Fouks B."/>
        </authorList>
    </citation>
    <scope>NUCLEOTIDE SEQUENCE</scope>
    <source>
        <strain evidence="1">Stay&amp;Tobe</strain>
        <tissue evidence="1">Testes</tissue>
    </source>
</reference>